<evidence type="ECO:0000313" key="10">
    <source>
        <dbReference type="Proteomes" id="UP000197424"/>
    </source>
</evidence>
<dbReference type="CDD" id="cd24053">
    <property type="entry name" value="ASKHA_NBD_EcPPX-GppA-like"/>
    <property type="match status" value="1"/>
</dbReference>
<evidence type="ECO:0000259" key="7">
    <source>
        <dbReference type="Pfam" id="PF21447"/>
    </source>
</evidence>
<evidence type="ECO:0000259" key="6">
    <source>
        <dbReference type="Pfam" id="PF02541"/>
    </source>
</evidence>
<dbReference type="InterPro" id="IPR050273">
    <property type="entry name" value="GppA/Ppx_hydrolase"/>
</dbReference>
<gene>
    <name evidence="9" type="primary">ppx</name>
    <name evidence="9" type="ORF">LH440_13255</name>
    <name evidence="8" type="ORF">LHGZ1_0862</name>
</gene>
<dbReference type="GeneID" id="75110203"/>
<proteinExistence type="inferred from homology"/>
<dbReference type="OMA" id="RISEGCY"/>
<dbReference type="OrthoDB" id="9793035at2"/>
<dbReference type="EMBL" id="JAJAXM010000029">
    <property type="protein sequence ID" value="MCG9026854.1"/>
    <property type="molecule type" value="Genomic_DNA"/>
</dbReference>
<reference evidence="8" key="3">
    <citation type="submission" date="2017-06" db="EMBL/GenBank/DDBJ databases">
        <authorList>
            <person name="Kim H.J."/>
            <person name="Triplett B.A."/>
        </authorList>
    </citation>
    <scope>NUCLEOTIDE SEQUENCE</scope>
    <source>
        <strain evidence="8">HLGZ1</strain>
    </source>
</reference>
<dbReference type="InterPro" id="IPR003695">
    <property type="entry name" value="Ppx_GppA_N"/>
</dbReference>
<accession>A0A248LHL9</accession>
<comment type="catalytic activity">
    <reaction evidence="5">
        <text>[phosphate](n) + H2O = [phosphate](n-1) + phosphate + H(+)</text>
        <dbReference type="Rhea" id="RHEA:21528"/>
        <dbReference type="Rhea" id="RHEA-COMP:9859"/>
        <dbReference type="Rhea" id="RHEA-COMP:14279"/>
        <dbReference type="ChEBI" id="CHEBI:15377"/>
        <dbReference type="ChEBI" id="CHEBI:15378"/>
        <dbReference type="ChEBI" id="CHEBI:16838"/>
        <dbReference type="ChEBI" id="CHEBI:43474"/>
        <dbReference type="EC" id="3.6.1.11"/>
    </reaction>
</comment>
<name>A0A248LHL9_9NEIS</name>
<comment type="similarity">
    <text evidence="1">Belongs to the GppA/Ppx family.</text>
</comment>
<dbReference type="PANTHER" id="PTHR30005:SF0">
    <property type="entry name" value="RETROGRADE REGULATION PROTEIN 2"/>
    <property type="match status" value="1"/>
</dbReference>
<evidence type="ECO:0000256" key="1">
    <source>
        <dbReference type="ARBA" id="ARBA00007125"/>
    </source>
</evidence>
<evidence type="ECO:0000256" key="4">
    <source>
        <dbReference type="ARBA" id="ARBA00022801"/>
    </source>
</evidence>
<organism evidence="8 10">
    <name type="scientific">Laribacter hongkongensis</name>
    <dbReference type="NCBI Taxonomy" id="168471"/>
    <lineage>
        <taxon>Bacteria</taxon>
        <taxon>Pseudomonadati</taxon>
        <taxon>Pseudomonadota</taxon>
        <taxon>Betaproteobacteria</taxon>
        <taxon>Neisseriales</taxon>
        <taxon>Aquaspirillaceae</taxon>
        <taxon>Laribacter</taxon>
    </lineage>
</organism>
<reference evidence="10" key="2">
    <citation type="submission" date="2017-06" db="EMBL/GenBank/DDBJ databases">
        <title>Whole genome sequence of Laribacter hongkongensis LHGZ1.</title>
        <authorList>
            <person name="Chen D."/>
            <person name="Wu H."/>
            <person name="Chen J."/>
        </authorList>
    </citation>
    <scope>NUCLEOTIDE SEQUENCE [LARGE SCALE GENOMIC DNA]</scope>
    <source>
        <strain evidence="10">LHGZ1</strain>
    </source>
</reference>
<dbReference type="Gene3D" id="3.30.420.40">
    <property type="match status" value="1"/>
</dbReference>
<evidence type="ECO:0000313" key="9">
    <source>
        <dbReference type="EMBL" id="MCG9026854.1"/>
    </source>
</evidence>
<dbReference type="SUPFAM" id="SSF109604">
    <property type="entry name" value="HD-domain/PDEase-like"/>
    <property type="match status" value="1"/>
</dbReference>
<dbReference type="EMBL" id="CP022115">
    <property type="protein sequence ID" value="ASJ23693.1"/>
    <property type="molecule type" value="Genomic_DNA"/>
</dbReference>
<dbReference type="NCBIfam" id="TIGR03706">
    <property type="entry name" value="exo_poly_only"/>
    <property type="match status" value="1"/>
</dbReference>
<reference evidence="9 11" key="4">
    <citation type="submission" date="2021-10" db="EMBL/GenBank/DDBJ databases">
        <title>Whole-genome sequencing analysis of Laribacter hongkongensis: virulence gene profiles, carbohydrate-active enzyme prediction, and antimicrobial resistance characterization.</title>
        <authorList>
            <person name="Yuan P."/>
            <person name="Zhan Y."/>
            <person name="Chen D."/>
        </authorList>
    </citation>
    <scope>NUCLEOTIDE SEQUENCE [LARGE SCALE GENOMIC DNA]</scope>
    <source>
        <strain evidence="9 11">W67</strain>
    </source>
</reference>
<evidence type="ECO:0000256" key="3">
    <source>
        <dbReference type="ARBA" id="ARBA00020416"/>
    </source>
</evidence>
<reference evidence="8" key="1">
    <citation type="journal article" date="2017" name="J. Antimicrob. Chemother.">
        <title>Emergence and genomic analysis of MDR Laribacter hongkongensis strain HLGZ1 from Guangzhou, China.</title>
        <authorList>
            <person name="Wu H.K."/>
            <person name="Chen J.H."/>
            <person name="Yang L."/>
            <person name="Li A.R."/>
            <person name="Su D.H."/>
            <person name="Lin Y.P."/>
            <person name="Chen D.Q."/>
        </authorList>
    </citation>
    <scope>NUCLEOTIDE SEQUENCE</scope>
    <source>
        <strain evidence="8">HLGZ1</strain>
    </source>
</reference>
<dbReference type="InterPro" id="IPR048950">
    <property type="entry name" value="Ppx_GppA_C"/>
</dbReference>
<dbReference type="GO" id="GO:0004309">
    <property type="term" value="F:exopolyphosphatase activity"/>
    <property type="evidence" value="ECO:0007669"/>
    <property type="project" value="UniProtKB-EC"/>
</dbReference>
<dbReference type="PIRSF" id="PIRSF001267">
    <property type="entry name" value="Pyrophosphatase_GppA_Ppx"/>
    <property type="match status" value="1"/>
</dbReference>
<dbReference type="RefSeq" id="WP_012696371.1">
    <property type="nucleotide sequence ID" value="NZ_CP022115.1"/>
</dbReference>
<dbReference type="InterPro" id="IPR043129">
    <property type="entry name" value="ATPase_NBD"/>
</dbReference>
<evidence type="ECO:0000256" key="5">
    <source>
        <dbReference type="ARBA" id="ARBA00047607"/>
    </source>
</evidence>
<dbReference type="Pfam" id="PF21447">
    <property type="entry name" value="Ppx-GppA_III"/>
    <property type="match status" value="1"/>
</dbReference>
<evidence type="ECO:0000256" key="2">
    <source>
        <dbReference type="ARBA" id="ARBA00012451"/>
    </source>
</evidence>
<keyword evidence="4 9" id="KW-0378">Hydrolase</keyword>
<evidence type="ECO:0000313" key="8">
    <source>
        <dbReference type="EMBL" id="ASJ23693.1"/>
    </source>
</evidence>
<dbReference type="InterPro" id="IPR030673">
    <property type="entry name" value="PyroPPase_GppA_Ppx"/>
</dbReference>
<dbReference type="Proteomes" id="UP001200247">
    <property type="component" value="Unassembled WGS sequence"/>
</dbReference>
<dbReference type="FunFam" id="3.30.420.150:FF:000001">
    <property type="entry name" value="Guanosine-5'-triphosphate,3'-diphosphate pyrophosphatase"/>
    <property type="match status" value="1"/>
</dbReference>
<dbReference type="Gene3D" id="1.10.3210.10">
    <property type="entry name" value="Hypothetical protein af1432"/>
    <property type="match status" value="1"/>
</dbReference>
<dbReference type="EC" id="3.6.1.11" evidence="2"/>
<evidence type="ECO:0000313" key="11">
    <source>
        <dbReference type="Proteomes" id="UP001200247"/>
    </source>
</evidence>
<dbReference type="GO" id="GO:0006793">
    <property type="term" value="P:phosphorus metabolic process"/>
    <property type="evidence" value="ECO:0007669"/>
    <property type="project" value="InterPro"/>
</dbReference>
<dbReference type="Pfam" id="PF02541">
    <property type="entry name" value="Ppx-GppA"/>
    <property type="match status" value="1"/>
</dbReference>
<dbReference type="SUPFAM" id="SSF53067">
    <property type="entry name" value="Actin-like ATPase domain"/>
    <property type="match status" value="2"/>
</dbReference>
<feature type="domain" description="Ppx/GppA phosphatase C-terminal" evidence="7">
    <location>
        <begin position="311"/>
        <end position="480"/>
    </location>
</feature>
<sequence length="507" mass="56143">MTVPFETLAAVDLGSNSFRLQIVRVTEGGLFPIDSLKDTVRLGAGLLPNGNLDDAVAARALACLARFGERLRGFKPDRVRVVGTNTLRVANHAEAFIAQAEALLGFPIEIIAGREEARLIYLGAAHSLPLSPEKRLVVDIGGGSTEFIIGQGMQALRTESLTMGCVSYSLRFFPDGRMTRSRFRDAELAARDQVQRIARDFSPEHWQCAIGTSGTARSLRDILEQSDFSEEGITLDGMERLRHELIKIGQMQDVTLKGLREDRAPVLPGGLAIMLAVFEELQVQGMGLTLGALRDGVLYDLLGREEACDPRAKTVDFMMRRYHVEAAQAKRVARLAQRFYAALAPYPADGEHERELAWAAQLHEVGLDISHSGFHKHAAYIVENSDMPGFSRREQQRLATLIMAQRGSLTKLANRVGIDESLWPAILSLRLAALLSRSRRDPAFPATFMASSDSGHVFRLVFEPDWLRQHPLTATALAEEAVRWKDIGFELLIPQLLAEPERTRKSS</sequence>
<dbReference type="Gene3D" id="3.30.420.150">
    <property type="entry name" value="Exopolyphosphatase. Domain 2"/>
    <property type="match status" value="1"/>
</dbReference>
<feature type="domain" description="Ppx/GppA phosphatase N-terminal" evidence="6">
    <location>
        <begin position="22"/>
        <end position="304"/>
    </location>
</feature>
<dbReference type="InterPro" id="IPR022371">
    <property type="entry name" value="Exopolyphosphatase"/>
</dbReference>
<dbReference type="PANTHER" id="PTHR30005">
    <property type="entry name" value="EXOPOLYPHOSPHATASE"/>
    <property type="match status" value="1"/>
</dbReference>
<dbReference type="AlphaFoldDB" id="A0A248LHL9"/>
<dbReference type="FunFam" id="3.30.420.40:FF:000023">
    <property type="entry name" value="Guanosine-5'-triphosphate,3'-diphosphate pyrophosphatase"/>
    <property type="match status" value="1"/>
</dbReference>
<protein>
    <recommendedName>
        <fullName evidence="3">Exopolyphosphatase</fullName>
        <ecNumber evidence="2">3.6.1.11</ecNumber>
    </recommendedName>
</protein>
<dbReference type="Proteomes" id="UP000197424">
    <property type="component" value="Chromosome"/>
</dbReference>